<dbReference type="Proteomes" id="UP001184861">
    <property type="component" value="Unassembled WGS sequence"/>
</dbReference>
<dbReference type="AlphaFoldDB" id="A0AAE4C271"/>
<sequence>MEFKSTKSPYVCKQNDKLMIIRQKKKPGQMPGLLYLEYN</sequence>
<reference evidence="1" key="1">
    <citation type="submission" date="2023-07" db="EMBL/GenBank/DDBJ databases">
        <title>Sorghum-associated microbial communities from plants grown in Nebraska, USA.</title>
        <authorList>
            <person name="Schachtman D."/>
        </authorList>
    </citation>
    <scope>NUCLEOTIDE SEQUENCE</scope>
    <source>
        <strain evidence="1">DS2360</strain>
    </source>
</reference>
<gene>
    <name evidence="1" type="ORF">J2787_002628</name>
</gene>
<organism evidence="1 2">
    <name type="scientific">Chryseobacterium rhizosphaerae</name>
    <dbReference type="NCBI Taxonomy" id="395937"/>
    <lineage>
        <taxon>Bacteria</taxon>
        <taxon>Pseudomonadati</taxon>
        <taxon>Bacteroidota</taxon>
        <taxon>Flavobacteriia</taxon>
        <taxon>Flavobacteriales</taxon>
        <taxon>Weeksellaceae</taxon>
        <taxon>Chryseobacterium group</taxon>
        <taxon>Chryseobacterium</taxon>
    </lineage>
</organism>
<dbReference type="EMBL" id="JAVDQY010000003">
    <property type="protein sequence ID" value="MDR6527236.1"/>
    <property type="molecule type" value="Genomic_DNA"/>
</dbReference>
<comment type="caution">
    <text evidence="1">The sequence shown here is derived from an EMBL/GenBank/DDBJ whole genome shotgun (WGS) entry which is preliminary data.</text>
</comment>
<protein>
    <submittedName>
        <fullName evidence="1">Uncharacterized protein</fullName>
    </submittedName>
</protein>
<name>A0AAE4C271_9FLAO</name>
<accession>A0AAE4C271</accession>
<evidence type="ECO:0000313" key="2">
    <source>
        <dbReference type="Proteomes" id="UP001184861"/>
    </source>
</evidence>
<proteinExistence type="predicted"/>
<evidence type="ECO:0000313" key="1">
    <source>
        <dbReference type="EMBL" id="MDR6527236.1"/>
    </source>
</evidence>